<dbReference type="AlphaFoldDB" id="A0ABD0SZ86"/>
<keyword evidence="3 9" id="KW-0812">Transmembrane</keyword>
<evidence type="ECO:0000256" key="3">
    <source>
        <dbReference type="ARBA" id="ARBA00022692"/>
    </source>
</evidence>
<evidence type="ECO:0000256" key="7">
    <source>
        <dbReference type="ARBA" id="ARBA00023170"/>
    </source>
</evidence>
<evidence type="ECO:0000256" key="5">
    <source>
        <dbReference type="ARBA" id="ARBA00023040"/>
    </source>
</evidence>
<dbReference type="GO" id="GO:0004930">
    <property type="term" value="F:G protein-coupled receptor activity"/>
    <property type="evidence" value="ECO:0007669"/>
    <property type="project" value="UniProtKB-KW"/>
</dbReference>
<dbReference type="PRINTS" id="PR00237">
    <property type="entry name" value="GPCRRHODOPSN"/>
</dbReference>
<evidence type="ECO:0000256" key="8">
    <source>
        <dbReference type="ARBA" id="ARBA00023224"/>
    </source>
</evidence>
<dbReference type="EMBL" id="JBEDNZ010000012">
    <property type="protein sequence ID" value="KAL0831069.1"/>
    <property type="molecule type" value="Genomic_DNA"/>
</dbReference>
<evidence type="ECO:0000256" key="2">
    <source>
        <dbReference type="ARBA" id="ARBA00010663"/>
    </source>
</evidence>
<dbReference type="Pfam" id="PF00001">
    <property type="entry name" value="7tm_1"/>
    <property type="match status" value="1"/>
</dbReference>
<evidence type="ECO:0000313" key="12">
    <source>
        <dbReference type="Proteomes" id="UP001549921"/>
    </source>
</evidence>
<evidence type="ECO:0000313" key="11">
    <source>
        <dbReference type="EMBL" id="KAL0831069.1"/>
    </source>
</evidence>
<sequence length="345" mass="40493">MFNETSYFYDFNINEWAELLAETVKERPEWVRLLFMSMMLTVFVVGVLGNLVTCLVIYYDRNMHTATNYYLFNVAISDFILAFGILLELRSYRKTNLGTGSDYRYVYEEFGDLICKVHSFFVVALMNNGILTLTVLAVERYIAIWHPLLLKRKPIWRRVMKVIALIWIVAICEALPEVWTMALIKTEKLAICFIVPTTFARLLNGLLALVTFVIPLSIMLFVYSMIAFKVNVIQRNNSRDKIFNQRDNRSRVNKLIAALTVSFLVCWLPYFTIRLLIFASNMRHTPWYAQNWDLLLMVCSFNSWFSIVLNPMLFSLMSTKFRKALKMLWTTKIRRSPEMTRSVMV</sequence>
<keyword evidence="8" id="KW-0807">Transducer</keyword>
<evidence type="ECO:0000256" key="6">
    <source>
        <dbReference type="ARBA" id="ARBA00023136"/>
    </source>
</evidence>
<dbReference type="SUPFAM" id="SSF81321">
    <property type="entry name" value="Family A G protein-coupled receptor-like"/>
    <property type="match status" value="1"/>
</dbReference>
<feature type="transmembrane region" description="Helical" evidence="9">
    <location>
        <begin position="70"/>
        <end position="87"/>
    </location>
</feature>
<organism evidence="11 12">
    <name type="scientific">Loxostege sticticalis</name>
    <name type="common">Beet webworm moth</name>
    <dbReference type="NCBI Taxonomy" id="481309"/>
    <lineage>
        <taxon>Eukaryota</taxon>
        <taxon>Metazoa</taxon>
        <taxon>Ecdysozoa</taxon>
        <taxon>Arthropoda</taxon>
        <taxon>Hexapoda</taxon>
        <taxon>Insecta</taxon>
        <taxon>Pterygota</taxon>
        <taxon>Neoptera</taxon>
        <taxon>Endopterygota</taxon>
        <taxon>Lepidoptera</taxon>
        <taxon>Glossata</taxon>
        <taxon>Ditrysia</taxon>
        <taxon>Pyraloidea</taxon>
        <taxon>Crambidae</taxon>
        <taxon>Pyraustinae</taxon>
        <taxon>Loxostege</taxon>
    </lineage>
</organism>
<protein>
    <recommendedName>
        <fullName evidence="10">G-protein coupled receptors family 1 profile domain-containing protein</fullName>
    </recommendedName>
</protein>
<dbReference type="Gene3D" id="1.20.1070.10">
    <property type="entry name" value="Rhodopsin 7-helix transmembrane proteins"/>
    <property type="match status" value="1"/>
</dbReference>
<keyword evidence="4 9" id="KW-1133">Transmembrane helix</keyword>
<evidence type="ECO:0000256" key="1">
    <source>
        <dbReference type="ARBA" id="ARBA00004141"/>
    </source>
</evidence>
<keyword evidence="5" id="KW-0297">G-protein coupled receptor</keyword>
<comment type="caution">
    <text evidence="11">The sequence shown here is derived from an EMBL/GenBank/DDBJ whole genome shotgun (WGS) entry which is preliminary data.</text>
</comment>
<dbReference type="PANTHER" id="PTHR24243">
    <property type="entry name" value="G-PROTEIN COUPLED RECEPTOR"/>
    <property type="match status" value="1"/>
</dbReference>
<evidence type="ECO:0000256" key="9">
    <source>
        <dbReference type="SAM" id="Phobius"/>
    </source>
</evidence>
<feature type="transmembrane region" description="Helical" evidence="9">
    <location>
        <begin position="117"/>
        <end position="138"/>
    </location>
</feature>
<evidence type="ECO:0000259" key="10">
    <source>
        <dbReference type="PROSITE" id="PS50262"/>
    </source>
</evidence>
<feature type="transmembrane region" description="Helical" evidence="9">
    <location>
        <begin position="255"/>
        <end position="279"/>
    </location>
</feature>
<gene>
    <name evidence="11" type="ORF">ABMA28_001947</name>
</gene>
<dbReference type="GO" id="GO:0016020">
    <property type="term" value="C:membrane"/>
    <property type="evidence" value="ECO:0007669"/>
    <property type="project" value="UniProtKB-SubCell"/>
</dbReference>
<comment type="subcellular location">
    <subcellularLocation>
        <location evidence="1">Membrane</location>
        <topology evidence="1">Multi-pass membrane protein</topology>
    </subcellularLocation>
</comment>
<comment type="similarity">
    <text evidence="2">Belongs to the G-protein coupled receptor 1 family.</text>
</comment>
<dbReference type="InterPro" id="IPR000276">
    <property type="entry name" value="GPCR_Rhodpsn"/>
</dbReference>
<feature type="domain" description="G-protein coupled receptors family 1 profile" evidence="10">
    <location>
        <begin position="49"/>
        <end position="314"/>
    </location>
</feature>
<proteinExistence type="inferred from homology"/>
<feature type="transmembrane region" description="Helical" evidence="9">
    <location>
        <begin position="159"/>
        <end position="179"/>
    </location>
</feature>
<feature type="transmembrane region" description="Helical" evidence="9">
    <location>
        <begin position="33"/>
        <end position="58"/>
    </location>
</feature>
<reference evidence="11 12" key="1">
    <citation type="submission" date="2024-06" db="EMBL/GenBank/DDBJ databases">
        <title>A chromosome-level genome assembly of beet webworm, Loxostege sticticalis.</title>
        <authorList>
            <person name="Zhang Y."/>
        </authorList>
    </citation>
    <scope>NUCLEOTIDE SEQUENCE [LARGE SCALE GENOMIC DNA]</scope>
    <source>
        <strain evidence="11">AQ028</strain>
        <tissue evidence="11">Male pupae</tissue>
    </source>
</reference>
<accession>A0ABD0SZ86</accession>
<evidence type="ECO:0000256" key="4">
    <source>
        <dbReference type="ARBA" id="ARBA00022989"/>
    </source>
</evidence>
<dbReference type="PROSITE" id="PS50262">
    <property type="entry name" value="G_PROTEIN_RECEP_F1_2"/>
    <property type="match status" value="1"/>
</dbReference>
<name>A0ABD0SZ86_LOXSC</name>
<feature type="transmembrane region" description="Helical" evidence="9">
    <location>
        <begin position="206"/>
        <end position="228"/>
    </location>
</feature>
<dbReference type="PANTHER" id="PTHR24243:SF224">
    <property type="entry name" value="G-PROTEIN COUPLED RECEPTOR 19-RELATED"/>
    <property type="match status" value="1"/>
</dbReference>
<dbReference type="InterPro" id="IPR017452">
    <property type="entry name" value="GPCR_Rhodpsn_7TM"/>
</dbReference>
<keyword evidence="6 9" id="KW-0472">Membrane</keyword>
<feature type="transmembrane region" description="Helical" evidence="9">
    <location>
        <begin position="294"/>
        <end position="317"/>
    </location>
</feature>
<keyword evidence="7" id="KW-0675">Receptor</keyword>
<dbReference type="Proteomes" id="UP001549921">
    <property type="component" value="Unassembled WGS sequence"/>
</dbReference>